<organism evidence="1 2">
    <name type="scientific">Mycolicibacter terrae</name>
    <dbReference type="NCBI Taxonomy" id="1788"/>
    <lineage>
        <taxon>Bacteria</taxon>
        <taxon>Bacillati</taxon>
        <taxon>Actinomycetota</taxon>
        <taxon>Actinomycetes</taxon>
        <taxon>Mycobacteriales</taxon>
        <taxon>Mycobacteriaceae</taxon>
        <taxon>Mycolicibacter</taxon>
    </lineage>
</organism>
<dbReference type="Proteomes" id="UP000467636">
    <property type="component" value="Chromosome"/>
</dbReference>
<gene>
    <name evidence="1" type="ORF">MTER_14520</name>
</gene>
<dbReference type="RefSeq" id="WP_085262177.1">
    <property type="nucleotide sequence ID" value="NZ_AP022564.1"/>
</dbReference>
<protein>
    <submittedName>
        <fullName evidence="1">Uncharacterized protein</fullName>
    </submittedName>
</protein>
<accession>A0AAD1HWQ5</accession>
<sequence length="67" mass="7346">MSQLVIKPGIATPFGAAAQHVQQRGHEVAAAWIAAVGGITTRPGDLFPRPDPAYLERSRMSREMYRL</sequence>
<evidence type="ECO:0000313" key="1">
    <source>
        <dbReference type="EMBL" id="BBX22041.1"/>
    </source>
</evidence>
<reference evidence="1 2" key="1">
    <citation type="journal article" date="2019" name="Emerg. Microbes Infect.">
        <title>Comprehensive subspecies identification of 175 nontuberculous mycobacteria species based on 7547 genomic profiles.</title>
        <authorList>
            <person name="Matsumoto Y."/>
            <person name="Kinjo T."/>
            <person name="Motooka D."/>
            <person name="Nabeya D."/>
            <person name="Jung N."/>
            <person name="Uechi K."/>
            <person name="Horii T."/>
            <person name="Iida T."/>
            <person name="Fujita J."/>
            <person name="Nakamura S."/>
        </authorList>
    </citation>
    <scope>NUCLEOTIDE SEQUENCE [LARGE SCALE GENOMIC DNA]</scope>
    <source>
        <strain evidence="1 2">JCM 12143</strain>
    </source>
</reference>
<proteinExistence type="predicted"/>
<evidence type="ECO:0000313" key="2">
    <source>
        <dbReference type="Proteomes" id="UP000467636"/>
    </source>
</evidence>
<name>A0AAD1HWQ5_9MYCO</name>
<keyword evidence="2" id="KW-1185">Reference proteome</keyword>
<dbReference type="AlphaFoldDB" id="A0AAD1HWQ5"/>
<dbReference type="EMBL" id="AP022564">
    <property type="protein sequence ID" value="BBX22041.1"/>
    <property type="molecule type" value="Genomic_DNA"/>
</dbReference>